<organism evidence="1 2">
    <name type="scientific">Steinernema hermaphroditum</name>
    <dbReference type="NCBI Taxonomy" id="289476"/>
    <lineage>
        <taxon>Eukaryota</taxon>
        <taxon>Metazoa</taxon>
        <taxon>Ecdysozoa</taxon>
        <taxon>Nematoda</taxon>
        <taxon>Chromadorea</taxon>
        <taxon>Rhabditida</taxon>
        <taxon>Tylenchina</taxon>
        <taxon>Panagrolaimomorpha</taxon>
        <taxon>Strongyloidoidea</taxon>
        <taxon>Steinernematidae</taxon>
        <taxon>Steinernema</taxon>
    </lineage>
</organism>
<sequence length="312" mass="36406">MECVAADFIERVLFLIEDLNPFSHFSTNNLYRLFSEQFEKAPPLTCYVYKDFILPSCHQNLELSETRKKYLRKIDLAVRGSNAPEDFDDKKALDNRVRSLCLSGAEVCLLENVPAHVSIRRQYKKLLDLKIPIHQISIRRSGRKITNRRLLLRSIISKRCLRHASIDCTVPATSLTDLFYQPQLETLSFPTIHYYTYISASKGIWDSLITRWKDEGSLVNKILYCPKIPRTVFSILEKAADVQRNKQGEVTKICNFQVPDHIRRRIYSRLKDPNAHFCWMPHPRISDHIACVAFGLNNYFSMEHSFLFFLSK</sequence>
<dbReference type="Proteomes" id="UP001175271">
    <property type="component" value="Unassembled WGS sequence"/>
</dbReference>
<name>A0AA39M444_9BILA</name>
<accession>A0AA39M444</accession>
<keyword evidence="2" id="KW-1185">Reference proteome</keyword>
<proteinExistence type="predicted"/>
<protein>
    <submittedName>
        <fullName evidence="1">Uncharacterized protein</fullName>
    </submittedName>
</protein>
<dbReference type="AlphaFoldDB" id="A0AA39M444"/>
<gene>
    <name evidence="1" type="ORF">QR680_014379</name>
</gene>
<evidence type="ECO:0000313" key="2">
    <source>
        <dbReference type="Proteomes" id="UP001175271"/>
    </source>
</evidence>
<comment type="caution">
    <text evidence="1">The sequence shown here is derived from an EMBL/GenBank/DDBJ whole genome shotgun (WGS) entry which is preliminary data.</text>
</comment>
<reference evidence="1" key="1">
    <citation type="submission" date="2023-06" db="EMBL/GenBank/DDBJ databases">
        <title>Genomic analysis of the entomopathogenic nematode Steinernema hermaphroditum.</title>
        <authorList>
            <person name="Schwarz E.M."/>
            <person name="Heppert J.K."/>
            <person name="Baniya A."/>
            <person name="Schwartz H.T."/>
            <person name="Tan C.-H."/>
            <person name="Antoshechkin I."/>
            <person name="Sternberg P.W."/>
            <person name="Goodrich-Blair H."/>
            <person name="Dillman A.R."/>
        </authorList>
    </citation>
    <scope>NUCLEOTIDE SEQUENCE</scope>
    <source>
        <strain evidence="1">PS9179</strain>
        <tissue evidence="1">Whole animal</tissue>
    </source>
</reference>
<dbReference type="EMBL" id="JAUCMV010000002">
    <property type="protein sequence ID" value="KAK0419869.1"/>
    <property type="molecule type" value="Genomic_DNA"/>
</dbReference>
<evidence type="ECO:0000313" key="1">
    <source>
        <dbReference type="EMBL" id="KAK0419869.1"/>
    </source>
</evidence>